<sequence>MTTLLREVPTTSPIHRLWAGTKIIAVVLISLVMVIAPSWPSIAVITGLLAITAAIGHIPPTAIPRPPWWIWLLLLGGALVNLPIGLDAVYLYLRAVTFGIILLCASLMLAWTTSMSDVAPALATLGRPLRFLRIPVDEWATAAALCIRSLPLLIEEMLTLAAARRLRPKGVVHSASDNTIIDLITTTMSVAIRRSAEMGEAISARGGTGLIAAYPKRPRRADLLAIIVVVLSCAGAIVLTVI</sequence>
<name>A0A652YKU9_NOCGL</name>
<dbReference type="CDD" id="cd16914">
    <property type="entry name" value="EcfT"/>
    <property type="match status" value="1"/>
</dbReference>
<dbReference type="GO" id="GO:0005886">
    <property type="term" value="C:plasma membrane"/>
    <property type="evidence" value="ECO:0007669"/>
    <property type="project" value="UniProtKB-ARBA"/>
</dbReference>
<keyword evidence="4" id="KW-0472">Membrane</keyword>
<dbReference type="AlphaFoldDB" id="A0A652YKU9"/>
<reference evidence="5" key="1">
    <citation type="submission" date="2019-07" db="EMBL/GenBank/DDBJ databases">
        <title>Genomic Encyclopedia of Type Strains, Phase IV (KMG-IV): sequencing the most valuable type-strain genomes for metagenomic binning, comparative biology and taxonomic classification.</title>
        <authorList>
            <person name="Goeker M."/>
        </authorList>
    </citation>
    <scope>NUCLEOTIDE SEQUENCE</scope>
    <source>
        <strain evidence="5">DSM 44596</strain>
    </source>
</reference>
<protein>
    <submittedName>
        <fullName evidence="5">Energy-coupling factor transport system permease protein</fullName>
    </submittedName>
</protein>
<evidence type="ECO:0000256" key="3">
    <source>
        <dbReference type="ARBA" id="ARBA00022989"/>
    </source>
</evidence>
<organism evidence="5">
    <name type="scientific">Nocardia globerula</name>
    <dbReference type="NCBI Taxonomy" id="1818"/>
    <lineage>
        <taxon>Bacteria</taxon>
        <taxon>Bacillati</taxon>
        <taxon>Actinomycetota</taxon>
        <taxon>Actinomycetes</taxon>
        <taxon>Mycobacteriales</taxon>
        <taxon>Nocardiaceae</taxon>
        <taxon>Nocardia</taxon>
    </lineage>
</organism>
<evidence type="ECO:0000256" key="4">
    <source>
        <dbReference type="ARBA" id="ARBA00023136"/>
    </source>
</evidence>
<dbReference type="Pfam" id="PF02361">
    <property type="entry name" value="CbiQ"/>
    <property type="match status" value="1"/>
</dbReference>
<evidence type="ECO:0000313" key="5">
    <source>
        <dbReference type="EMBL" id="TYQ01877.1"/>
    </source>
</evidence>
<evidence type="ECO:0000256" key="1">
    <source>
        <dbReference type="ARBA" id="ARBA00004141"/>
    </source>
</evidence>
<keyword evidence="3" id="KW-1133">Transmembrane helix</keyword>
<dbReference type="PANTHER" id="PTHR33514:SF13">
    <property type="entry name" value="PROTEIN ABCI12, CHLOROPLASTIC"/>
    <property type="match status" value="1"/>
</dbReference>
<accession>A0A652YKU9</accession>
<dbReference type="InterPro" id="IPR003339">
    <property type="entry name" value="ABC/ECF_trnsptr_transmembrane"/>
</dbReference>
<comment type="subcellular location">
    <subcellularLocation>
        <location evidence="1">Membrane</location>
        <topology evidence="1">Multi-pass membrane protein</topology>
    </subcellularLocation>
</comment>
<keyword evidence="2" id="KW-0812">Transmembrane</keyword>
<comment type="caution">
    <text evidence="5">The sequence shown here is derived from an EMBL/GenBank/DDBJ whole genome shotgun (WGS) entry which is preliminary data.</text>
</comment>
<gene>
    <name evidence="5" type="ORF">FNL38_107299</name>
</gene>
<proteinExistence type="predicted"/>
<dbReference type="EMBL" id="VNIQ01000007">
    <property type="protein sequence ID" value="TYQ01877.1"/>
    <property type="molecule type" value="Genomic_DNA"/>
</dbReference>
<evidence type="ECO:0000256" key="2">
    <source>
        <dbReference type="ARBA" id="ARBA00022692"/>
    </source>
</evidence>
<dbReference type="PANTHER" id="PTHR33514">
    <property type="entry name" value="PROTEIN ABCI12, CHLOROPLASTIC"/>
    <property type="match status" value="1"/>
</dbReference>